<protein>
    <recommendedName>
        <fullName evidence="3">Cobalamin adenosyltransferase-like domain-containing protein</fullName>
    </recommendedName>
</protein>
<name>A0ABN2PVG6_9ACTN</name>
<accession>A0ABN2PVG6</accession>
<evidence type="ECO:0000313" key="2">
    <source>
        <dbReference type="Proteomes" id="UP001501303"/>
    </source>
</evidence>
<dbReference type="InterPro" id="IPR046300">
    <property type="entry name" value="DUF6415"/>
</dbReference>
<dbReference type="Pfam" id="PF19979">
    <property type="entry name" value="DUF6415"/>
    <property type="match status" value="1"/>
</dbReference>
<proteinExistence type="predicted"/>
<keyword evidence="2" id="KW-1185">Reference proteome</keyword>
<evidence type="ECO:0008006" key="3">
    <source>
        <dbReference type="Google" id="ProtNLM"/>
    </source>
</evidence>
<dbReference type="EMBL" id="BAAAMJ010000062">
    <property type="protein sequence ID" value="GAA1930992.1"/>
    <property type="molecule type" value="Genomic_DNA"/>
</dbReference>
<evidence type="ECO:0000313" key="1">
    <source>
        <dbReference type="EMBL" id="GAA1930992.1"/>
    </source>
</evidence>
<sequence length="169" mass="18570">MVATPSARGARLIQRAPDLAVRANKWQSPHSREVLKRLLAALREWEPSGQVISLDEVYRTLDGVLGDGAYLSGRELAKLDARLREHLMQLVPVLRQKAGVSASQEEQRAIGRARRLQERVLPVTHREARAHVCALATAVQSILYLLVEAAAVEESAPQQKQSRESGGAA</sequence>
<gene>
    <name evidence="1" type="ORF">GCM10009716_42880</name>
</gene>
<dbReference type="Proteomes" id="UP001501303">
    <property type="component" value="Unassembled WGS sequence"/>
</dbReference>
<organism evidence="1 2">
    <name type="scientific">Streptomyces sodiiphilus</name>
    <dbReference type="NCBI Taxonomy" id="226217"/>
    <lineage>
        <taxon>Bacteria</taxon>
        <taxon>Bacillati</taxon>
        <taxon>Actinomycetota</taxon>
        <taxon>Actinomycetes</taxon>
        <taxon>Kitasatosporales</taxon>
        <taxon>Streptomycetaceae</taxon>
        <taxon>Streptomyces</taxon>
    </lineage>
</organism>
<reference evidence="1 2" key="1">
    <citation type="journal article" date="2019" name="Int. J. Syst. Evol. Microbiol.">
        <title>The Global Catalogue of Microorganisms (GCM) 10K type strain sequencing project: providing services to taxonomists for standard genome sequencing and annotation.</title>
        <authorList>
            <consortium name="The Broad Institute Genomics Platform"/>
            <consortium name="The Broad Institute Genome Sequencing Center for Infectious Disease"/>
            <person name="Wu L."/>
            <person name="Ma J."/>
        </authorList>
    </citation>
    <scope>NUCLEOTIDE SEQUENCE [LARGE SCALE GENOMIC DNA]</scope>
    <source>
        <strain evidence="1 2">JCM 13581</strain>
    </source>
</reference>
<dbReference type="RefSeq" id="WP_344265243.1">
    <property type="nucleotide sequence ID" value="NZ_BAAAMJ010000062.1"/>
</dbReference>
<comment type="caution">
    <text evidence="1">The sequence shown here is derived from an EMBL/GenBank/DDBJ whole genome shotgun (WGS) entry which is preliminary data.</text>
</comment>